<feature type="compositionally biased region" description="Polar residues" evidence="1">
    <location>
        <begin position="77"/>
        <end position="106"/>
    </location>
</feature>
<accession>A0A9P4H693</accession>
<feature type="domain" description="PD-(D/E)XK nuclease-like" evidence="2">
    <location>
        <begin position="200"/>
        <end position="432"/>
    </location>
</feature>
<evidence type="ECO:0000313" key="3">
    <source>
        <dbReference type="EMBL" id="KAF2028946.1"/>
    </source>
</evidence>
<feature type="region of interest" description="Disordered" evidence="1">
    <location>
        <begin position="18"/>
        <end position="118"/>
    </location>
</feature>
<dbReference type="AlphaFoldDB" id="A0A9P4H693"/>
<sequence>MAASPSPALAEKGTLISSWLEDLPPTPPADEDFRSFKRKRDSPERVAVHQLAAMSAHRNSSPGKRQRRHTEDLLPEQSASADGSTNHPLAFGNSNIFSLPSSSRAGASTPRRSTSPSRETIAALRVASPPIITEPLDGIKSEPPARVMAVIARLEAGLDEGWIPGWLEDAIRADTDIGFQRFKPSAFSKTTTRNLSDPTLDPVFRAQLEYTLMKVKKIFRKSLHCQTSGRDENAWCDEVVRPMVRLAIRLYAGGKLCLQSVQSQNINSEFLSRSVDKQRVLDRKADYALSYSHEVPPFDGLYPQLLHHGHQCVSHTTDAFTKTTAVFSGIEVKPSNGDKLEAEYKLSIFLAASLRKKAQLGRRAGLSDTTCLVEPGFAVVGHEVYCYIAYIDAKEEDETVRILEFRNATTNSISGVFNELRMWQNVIEYGLDEEYGGFWGGFLKPVMENLAGWS</sequence>
<dbReference type="Pfam" id="PF20516">
    <property type="entry name" value="PDDEXK_12"/>
    <property type="match status" value="1"/>
</dbReference>
<keyword evidence="4" id="KW-1185">Reference proteome</keyword>
<dbReference type="OrthoDB" id="4161186at2759"/>
<organism evidence="3 4">
    <name type="scientific">Setomelanomma holmii</name>
    <dbReference type="NCBI Taxonomy" id="210430"/>
    <lineage>
        <taxon>Eukaryota</taxon>
        <taxon>Fungi</taxon>
        <taxon>Dikarya</taxon>
        <taxon>Ascomycota</taxon>
        <taxon>Pezizomycotina</taxon>
        <taxon>Dothideomycetes</taxon>
        <taxon>Pleosporomycetidae</taxon>
        <taxon>Pleosporales</taxon>
        <taxon>Pleosporineae</taxon>
        <taxon>Phaeosphaeriaceae</taxon>
        <taxon>Setomelanomma</taxon>
    </lineage>
</organism>
<dbReference type="InterPro" id="IPR046797">
    <property type="entry name" value="PDDEXK_12"/>
</dbReference>
<proteinExistence type="predicted"/>
<dbReference type="Proteomes" id="UP000799777">
    <property type="component" value="Unassembled WGS sequence"/>
</dbReference>
<feature type="compositionally biased region" description="Basic and acidic residues" evidence="1">
    <location>
        <begin position="31"/>
        <end position="47"/>
    </location>
</feature>
<dbReference type="EMBL" id="ML978206">
    <property type="protein sequence ID" value="KAF2028946.1"/>
    <property type="molecule type" value="Genomic_DNA"/>
</dbReference>
<evidence type="ECO:0000256" key="1">
    <source>
        <dbReference type="SAM" id="MobiDB-lite"/>
    </source>
</evidence>
<comment type="caution">
    <text evidence="3">The sequence shown here is derived from an EMBL/GenBank/DDBJ whole genome shotgun (WGS) entry which is preliminary data.</text>
</comment>
<feature type="compositionally biased region" description="Low complexity" evidence="1">
    <location>
        <begin position="108"/>
        <end position="118"/>
    </location>
</feature>
<evidence type="ECO:0000259" key="2">
    <source>
        <dbReference type="Pfam" id="PF20516"/>
    </source>
</evidence>
<evidence type="ECO:0000313" key="4">
    <source>
        <dbReference type="Proteomes" id="UP000799777"/>
    </source>
</evidence>
<gene>
    <name evidence="3" type="ORF">EK21DRAFT_90162</name>
</gene>
<reference evidence="3" key="1">
    <citation type="journal article" date="2020" name="Stud. Mycol.">
        <title>101 Dothideomycetes genomes: a test case for predicting lifestyles and emergence of pathogens.</title>
        <authorList>
            <person name="Haridas S."/>
            <person name="Albert R."/>
            <person name="Binder M."/>
            <person name="Bloem J."/>
            <person name="Labutti K."/>
            <person name="Salamov A."/>
            <person name="Andreopoulos B."/>
            <person name="Baker S."/>
            <person name="Barry K."/>
            <person name="Bills G."/>
            <person name="Bluhm B."/>
            <person name="Cannon C."/>
            <person name="Castanera R."/>
            <person name="Culley D."/>
            <person name="Daum C."/>
            <person name="Ezra D."/>
            <person name="Gonzalez J."/>
            <person name="Henrissat B."/>
            <person name="Kuo A."/>
            <person name="Liang C."/>
            <person name="Lipzen A."/>
            <person name="Lutzoni F."/>
            <person name="Magnuson J."/>
            <person name="Mondo S."/>
            <person name="Nolan M."/>
            <person name="Ohm R."/>
            <person name="Pangilinan J."/>
            <person name="Park H.-J."/>
            <person name="Ramirez L."/>
            <person name="Alfaro M."/>
            <person name="Sun H."/>
            <person name="Tritt A."/>
            <person name="Yoshinaga Y."/>
            <person name="Zwiers L.-H."/>
            <person name="Turgeon B."/>
            <person name="Goodwin S."/>
            <person name="Spatafora J."/>
            <person name="Crous P."/>
            <person name="Grigoriev I."/>
        </authorList>
    </citation>
    <scope>NUCLEOTIDE SEQUENCE</scope>
    <source>
        <strain evidence="3">CBS 110217</strain>
    </source>
</reference>
<name>A0A9P4H693_9PLEO</name>
<protein>
    <recommendedName>
        <fullName evidence="2">PD-(D/E)XK nuclease-like domain-containing protein</fullName>
    </recommendedName>
</protein>